<comment type="caution">
    <text evidence="1">The sequence shown here is derived from an EMBL/GenBank/DDBJ whole genome shotgun (WGS) entry which is preliminary data.</text>
</comment>
<gene>
    <name evidence="1" type="ORF">HPB49_017393</name>
</gene>
<evidence type="ECO:0000313" key="1">
    <source>
        <dbReference type="EMBL" id="KAH7970971.1"/>
    </source>
</evidence>
<dbReference type="Proteomes" id="UP000821865">
    <property type="component" value="Chromosome 11"/>
</dbReference>
<name>A0ACB8DK47_DERSI</name>
<organism evidence="1 2">
    <name type="scientific">Dermacentor silvarum</name>
    <name type="common">Tick</name>
    <dbReference type="NCBI Taxonomy" id="543639"/>
    <lineage>
        <taxon>Eukaryota</taxon>
        <taxon>Metazoa</taxon>
        <taxon>Ecdysozoa</taxon>
        <taxon>Arthropoda</taxon>
        <taxon>Chelicerata</taxon>
        <taxon>Arachnida</taxon>
        <taxon>Acari</taxon>
        <taxon>Parasitiformes</taxon>
        <taxon>Ixodida</taxon>
        <taxon>Ixodoidea</taxon>
        <taxon>Ixodidae</taxon>
        <taxon>Rhipicephalinae</taxon>
        <taxon>Dermacentor</taxon>
    </lineage>
</organism>
<reference evidence="1" key="1">
    <citation type="submission" date="2020-05" db="EMBL/GenBank/DDBJ databases">
        <title>Large-scale comparative analyses of tick genomes elucidate their genetic diversity and vector capacities.</title>
        <authorList>
            <person name="Jia N."/>
            <person name="Wang J."/>
            <person name="Shi W."/>
            <person name="Du L."/>
            <person name="Sun Y."/>
            <person name="Zhan W."/>
            <person name="Jiang J."/>
            <person name="Wang Q."/>
            <person name="Zhang B."/>
            <person name="Ji P."/>
            <person name="Sakyi L.B."/>
            <person name="Cui X."/>
            <person name="Yuan T."/>
            <person name="Jiang B."/>
            <person name="Yang W."/>
            <person name="Lam T.T.-Y."/>
            <person name="Chang Q."/>
            <person name="Ding S."/>
            <person name="Wang X."/>
            <person name="Zhu J."/>
            <person name="Ruan X."/>
            <person name="Zhao L."/>
            <person name="Wei J."/>
            <person name="Que T."/>
            <person name="Du C."/>
            <person name="Cheng J."/>
            <person name="Dai P."/>
            <person name="Han X."/>
            <person name="Huang E."/>
            <person name="Gao Y."/>
            <person name="Liu J."/>
            <person name="Shao H."/>
            <person name="Ye R."/>
            <person name="Li L."/>
            <person name="Wei W."/>
            <person name="Wang X."/>
            <person name="Wang C."/>
            <person name="Yang T."/>
            <person name="Huo Q."/>
            <person name="Li W."/>
            <person name="Guo W."/>
            <person name="Chen H."/>
            <person name="Zhou L."/>
            <person name="Ni X."/>
            <person name="Tian J."/>
            <person name="Zhou Y."/>
            <person name="Sheng Y."/>
            <person name="Liu T."/>
            <person name="Pan Y."/>
            <person name="Xia L."/>
            <person name="Li J."/>
            <person name="Zhao F."/>
            <person name="Cao W."/>
        </authorList>
    </citation>
    <scope>NUCLEOTIDE SEQUENCE</scope>
    <source>
        <strain evidence="1">Dsil-2018</strain>
    </source>
</reference>
<sequence>MTSYELPANAREGLLRLNIEEAKDNLQELNISNCIVANPDDLLWYISGMQTLQTLRSVACPLNASFLLDSLLRSLETVIHLEFSLVDNKEDAEEQLIKIRHIEHMANEHRNRETKLRKVFVEVAGEENMQVLSAFLMYCPHVTDLHIHMLHIARADVDVATCMRIVEGMHSLEVFTLTCEALLPTQPEPNRPLDLQYCAGIHDDTVYPAVGAAYDGVLRDFFGRFSSLSELNVSSFHFGDGIDFTELLSTPALQRLRALCLPPCGMRQSGAVRRLAISISDIEDLDIRLNVGGRHQSCHSCNQQLVIETADTSVFSVSTGQGRLTFCNVPNLASLSFLGSCQVPHLRFIDIDDNPCFDYNSLAKAICTNLNDSLRSLVVKIGSLNFLHPSFTSSLCGAVFLERLCLLSNTRLQSQVAESVIKSLAVKLGSISYLHMHYVDEAGREARLTWIRLLDGIAGQSHRGEVMAGKPCIMCSTQTFIALAKPRRREL</sequence>
<evidence type="ECO:0000313" key="2">
    <source>
        <dbReference type="Proteomes" id="UP000821865"/>
    </source>
</evidence>
<protein>
    <submittedName>
        <fullName evidence="1">Uncharacterized protein</fullName>
    </submittedName>
</protein>
<accession>A0ACB8DK47</accession>
<dbReference type="EMBL" id="CM023480">
    <property type="protein sequence ID" value="KAH7970971.1"/>
    <property type="molecule type" value="Genomic_DNA"/>
</dbReference>
<keyword evidence="2" id="KW-1185">Reference proteome</keyword>
<proteinExistence type="predicted"/>